<protein>
    <submittedName>
        <fullName evidence="7">Protein-disulfide isomerase</fullName>
    </submittedName>
</protein>
<keyword evidence="4" id="KW-1015">Disulfide bond</keyword>
<accession>A0A7Y9LEZ5</accession>
<evidence type="ECO:0000256" key="2">
    <source>
        <dbReference type="ARBA" id="ARBA00022729"/>
    </source>
</evidence>
<dbReference type="InterPro" id="IPR013766">
    <property type="entry name" value="Thioredoxin_domain"/>
</dbReference>
<dbReference type="PANTHER" id="PTHR13887:SF14">
    <property type="entry name" value="DISULFIDE BOND FORMATION PROTEIN D"/>
    <property type="match status" value="1"/>
</dbReference>
<evidence type="ECO:0000256" key="3">
    <source>
        <dbReference type="ARBA" id="ARBA00023002"/>
    </source>
</evidence>
<name>A0A7Y9LEZ5_9ACTN</name>
<gene>
    <name evidence="7" type="ORF">BKA15_005667</name>
</gene>
<evidence type="ECO:0000256" key="1">
    <source>
        <dbReference type="ARBA" id="ARBA00005791"/>
    </source>
</evidence>
<dbReference type="InterPro" id="IPR036249">
    <property type="entry name" value="Thioredoxin-like_sf"/>
</dbReference>
<evidence type="ECO:0000259" key="6">
    <source>
        <dbReference type="PROSITE" id="PS51352"/>
    </source>
</evidence>
<keyword evidence="8" id="KW-1185">Reference proteome</keyword>
<proteinExistence type="inferred from homology"/>
<feature type="domain" description="Thioredoxin" evidence="6">
    <location>
        <begin position="9"/>
        <end position="168"/>
    </location>
</feature>
<comment type="similarity">
    <text evidence="1">Belongs to the thioredoxin family. DsbA subfamily.</text>
</comment>
<dbReference type="Proteomes" id="UP000569914">
    <property type="component" value="Unassembled WGS sequence"/>
</dbReference>
<evidence type="ECO:0000256" key="4">
    <source>
        <dbReference type="ARBA" id="ARBA00023157"/>
    </source>
</evidence>
<sequence>MTVIGRRRWLAAAGAVAVVLLFVAGSLWSDRLDSPGQHRDTARRIEGDVTAYGSVDARVVMIEYADYRCPTCAHFAGETLPLLITEYVEPGLVRYEWRDLPVLGPESFDAAVAARAAGRQGHYWAYHNALFSDESAAADREHWLVLARVAGVPDVDRFALDLFDPALAAEVQADVDEAGRLGAAATPTFMIGETPVVGSQLIEVYRQAIEHELRRAGVRR</sequence>
<dbReference type="GO" id="GO:0016853">
    <property type="term" value="F:isomerase activity"/>
    <property type="evidence" value="ECO:0007669"/>
    <property type="project" value="UniProtKB-KW"/>
</dbReference>
<dbReference type="GO" id="GO:0016491">
    <property type="term" value="F:oxidoreductase activity"/>
    <property type="evidence" value="ECO:0007669"/>
    <property type="project" value="UniProtKB-KW"/>
</dbReference>
<reference evidence="7 8" key="1">
    <citation type="submission" date="2020-07" db="EMBL/GenBank/DDBJ databases">
        <title>Sequencing the genomes of 1000 actinobacteria strains.</title>
        <authorList>
            <person name="Klenk H.-P."/>
        </authorList>
    </citation>
    <scope>NUCLEOTIDE SEQUENCE [LARGE SCALE GENOMIC DNA]</scope>
    <source>
        <strain evidence="7 8">DSM 22083</strain>
    </source>
</reference>
<dbReference type="InterPro" id="IPR012336">
    <property type="entry name" value="Thioredoxin-like_fold"/>
</dbReference>
<keyword evidence="3" id="KW-0560">Oxidoreductase</keyword>
<dbReference type="EMBL" id="JACCBU010000001">
    <property type="protein sequence ID" value="NYE74338.1"/>
    <property type="molecule type" value="Genomic_DNA"/>
</dbReference>
<dbReference type="Pfam" id="PF13462">
    <property type="entry name" value="Thioredoxin_4"/>
    <property type="match status" value="1"/>
</dbReference>
<keyword evidence="7" id="KW-0413">Isomerase</keyword>
<comment type="caution">
    <text evidence="7">The sequence shown here is derived from an EMBL/GenBank/DDBJ whole genome shotgun (WGS) entry which is preliminary data.</text>
</comment>
<evidence type="ECO:0000256" key="5">
    <source>
        <dbReference type="ARBA" id="ARBA00023284"/>
    </source>
</evidence>
<dbReference type="AlphaFoldDB" id="A0A7Y9LEZ5"/>
<dbReference type="RefSeq" id="WP_179756564.1">
    <property type="nucleotide sequence ID" value="NZ_JACCBU010000001.1"/>
</dbReference>
<dbReference type="PROSITE" id="PS51352">
    <property type="entry name" value="THIOREDOXIN_2"/>
    <property type="match status" value="1"/>
</dbReference>
<evidence type="ECO:0000313" key="8">
    <source>
        <dbReference type="Proteomes" id="UP000569914"/>
    </source>
</evidence>
<dbReference type="SUPFAM" id="SSF52833">
    <property type="entry name" value="Thioredoxin-like"/>
    <property type="match status" value="1"/>
</dbReference>
<evidence type="ECO:0000313" key="7">
    <source>
        <dbReference type="EMBL" id="NYE74338.1"/>
    </source>
</evidence>
<keyword evidence="5" id="KW-0676">Redox-active center</keyword>
<dbReference type="Gene3D" id="3.40.30.10">
    <property type="entry name" value="Glutaredoxin"/>
    <property type="match status" value="1"/>
</dbReference>
<keyword evidence="2" id="KW-0732">Signal</keyword>
<organism evidence="7 8">
    <name type="scientific">Microlunatus parietis</name>
    <dbReference type="NCBI Taxonomy" id="682979"/>
    <lineage>
        <taxon>Bacteria</taxon>
        <taxon>Bacillati</taxon>
        <taxon>Actinomycetota</taxon>
        <taxon>Actinomycetes</taxon>
        <taxon>Propionibacteriales</taxon>
        <taxon>Propionibacteriaceae</taxon>
        <taxon>Microlunatus</taxon>
    </lineage>
</organism>
<dbReference type="PANTHER" id="PTHR13887">
    <property type="entry name" value="GLUTATHIONE S-TRANSFERASE KAPPA"/>
    <property type="match status" value="1"/>
</dbReference>